<dbReference type="SUPFAM" id="SSF50978">
    <property type="entry name" value="WD40 repeat-like"/>
    <property type="match status" value="1"/>
</dbReference>
<evidence type="ECO:0000256" key="1">
    <source>
        <dbReference type="ARBA" id="ARBA00007861"/>
    </source>
</evidence>
<feature type="region of interest" description="Disordered" evidence="4">
    <location>
        <begin position="214"/>
        <end position="233"/>
    </location>
</feature>
<dbReference type="GO" id="GO:0042273">
    <property type="term" value="P:ribosomal large subunit biogenesis"/>
    <property type="evidence" value="ECO:0007669"/>
    <property type="project" value="InterPro"/>
</dbReference>
<dbReference type="GO" id="GO:0030687">
    <property type="term" value="C:preribosome, large subunit precursor"/>
    <property type="evidence" value="ECO:0007669"/>
    <property type="project" value="TreeGrafter"/>
</dbReference>
<evidence type="ECO:0000313" key="6">
    <source>
        <dbReference type="Proteomes" id="UP000269721"/>
    </source>
</evidence>
<proteinExistence type="inferred from homology"/>
<keyword evidence="6" id="KW-1185">Reference proteome</keyword>
<dbReference type="InterPro" id="IPR015943">
    <property type="entry name" value="WD40/YVTN_repeat-like_dom_sf"/>
</dbReference>
<organism evidence="5 6">
    <name type="scientific">Blyttiomyces helicus</name>
    <dbReference type="NCBI Taxonomy" id="388810"/>
    <lineage>
        <taxon>Eukaryota</taxon>
        <taxon>Fungi</taxon>
        <taxon>Fungi incertae sedis</taxon>
        <taxon>Chytridiomycota</taxon>
        <taxon>Chytridiomycota incertae sedis</taxon>
        <taxon>Chytridiomycetes</taxon>
        <taxon>Chytridiomycetes incertae sedis</taxon>
        <taxon>Blyttiomyces</taxon>
    </lineage>
</organism>
<gene>
    <name evidence="5" type="ORF">BDK51DRAFT_11717</name>
</gene>
<sequence>TVFHLGQDDLFCMEMSPFDPKVFATGGNERDLSVWDLRKSEPPSDADADAPSPETPLHRTLQPTWKAKNVKHDNLDMRVPVWITALKWLSPTRIVTASGYGQVRVYDTTKARRPVVDVKIGDHPIRALAVSADGALAVVSDTTGIVSHVDLALGKVVGSFRGIAGAVTSLYCCATEDKVVMVGLDRMLRIHEAAGKRRNLEKVYIKQRTQALLVDESHEDAPPPPPAPVDGEE</sequence>
<dbReference type="InterPro" id="IPR037379">
    <property type="entry name" value="WDR74/Nsa1"/>
</dbReference>
<reference evidence="6" key="1">
    <citation type="journal article" date="2018" name="Nat. Microbiol.">
        <title>Leveraging single-cell genomics to expand the fungal tree of life.</title>
        <authorList>
            <person name="Ahrendt S.R."/>
            <person name="Quandt C.A."/>
            <person name="Ciobanu D."/>
            <person name="Clum A."/>
            <person name="Salamov A."/>
            <person name="Andreopoulos B."/>
            <person name="Cheng J.F."/>
            <person name="Woyke T."/>
            <person name="Pelin A."/>
            <person name="Henrissat B."/>
            <person name="Reynolds N.K."/>
            <person name="Benny G.L."/>
            <person name="Smith M.E."/>
            <person name="James T.Y."/>
            <person name="Grigoriev I.V."/>
        </authorList>
    </citation>
    <scope>NUCLEOTIDE SEQUENCE [LARGE SCALE GENOMIC DNA]</scope>
</reference>
<comment type="subunit">
    <text evidence="2">Component of the pre-66S ribosomal particle.</text>
</comment>
<dbReference type="OrthoDB" id="18388at2759"/>
<feature type="non-terminal residue" evidence="5">
    <location>
        <position position="1"/>
    </location>
</feature>
<dbReference type="PANTHER" id="PTHR16038:SF4">
    <property type="entry name" value="WD REPEAT-CONTAINING PROTEIN 74"/>
    <property type="match status" value="1"/>
</dbReference>
<dbReference type="SMART" id="SM00320">
    <property type="entry name" value="WD40"/>
    <property type="match status" value="4"/>
</dbReference>
<accession>A0A4P9W2X4</accession>
<dbReference type="AlphaFoldDB" id="A0A4P9W2X4"/>
<evidence type="ECO:0000256" key="4">
    <source>
        <dbReference type="SAM" id="MobiDB-lite"/>
    </source>
</evidence>
<dbReference type="EMBL" id="KZ998132">
    <property type="protein sequence ID" value="RKO86514.1"/>
    <property type="molecule type" value="Genomic_DNA"/>
</dbReference>
<feature type="non-terminal residue" evidence="5">
    <location>
        <position position="233"/>
    </location>
</feature>
<protein>
    <recommendedName>
        <fullName evidence="3">Ribosome biogenesis protein NSA1</fullName>
    </recommendedName>
</protein>
<evidence type="ECO:0000256" key="3">
    <source>
        <dbReference type="ARBA" id="ARBA00014234"/>
    </source>
</evidence>
<name>A0A4P9W2X4_9FUNG</name>
<dbReference type="Gene3D" id="2.130.10.10">
    <property type="entry name" value="YVTN repeat-like/Quinoprotein amine dehydrogenase"/>
    <property type="match status" value="1"/>
</dbReference>
<feature type="region of interest" description="Disordered" evidence="4">
    <location>
        <begin position="38"/>
        <end position="58"/>
    </location>
</feature>
<dbReference type="InterPro" id="IPR036322">
    <property type="entry name" value="WD40_repeat_dom_sf"/>
</dbReference>
<evidence type="ECO:0000256" key="2">
    <source>
        <dbReference type="ARBA" id="ARBA00011187"/>
    </source>
</evidence>
<dbReference type="GO" id="GO:0005730">
    <property type="term" value="C:nucleolus"/>
    <property type="evidence" value="ECO:0007669"/>
    <property type="project" value="InterPro"/>
</dbReference>
<feature type="compositionally biased region" description="Pro residues" evidence="4">
    <location>
        <begin position="222"/>
        <end position="233"/>
    </location>
</feature>
<dbReference type="PANTHER" id="PTHR16038">
    <property type="entry name" value="NOP SEVEN ASSOCIATED PROTEIN 1"/>
    <property type="match status" value="1"/>
</dbReference>
<feature type="compositionally biased region" description="Low complexity" evidence="4">
    <location>
        <begin position="43"/>
        <end position="52"/>
    </location>
</feature>
<evidence type="ECO:0000313" key="5">
    <source>
        <dbReference type="EMBL" id="RKO86514.1"/>
    </source>
</evidence>
<comment type="similarity">
    <text evidence="1">Belongs to the NSA1 family.</text>
</comment>
<dbReference type="Proteomes" id="UP000269721">
    <property type="component" value="Unassembled WGS sequence"/>
</dbReference>
<dbReference type="InterPro" id="IPR001680">
    <property type="entry name" value="WD40_rpt"/>
</dbReference>